<feature type="domain" description="AP2/ERF" evidence="7">
    <location>
        <begin position="175"/>
        <end position="227"/>
    </location>
</feature>
<evidence type="ECO:0000256" key="2">
    <source>
        <dbReference type="ARBA" id="ARBA00023015"/>
    </source>
</evidence>
<sequence length="863" mass="94500">MLDGDPADSRSADDGDDPLPGKQRQAPQLRQGGVGGGVPLHPTARRDTKPRRRRDDRLDRNPMLKSDTLSRLQQDALPEPPTNRTASRGPRVTPVQQGHLIRHFYQQLEALGRAHPDTPPFVCASGVGLPCHSWPSSSSPSTVERRQRRKAGNAAEATKGKTAAIRKGAEHQSTVVGVSWDARARAWRSTWYAKDDTTQKKKLFTVREHGFDKAKALAEQHRREMERTGQATVRERLEHQSGVKGVSYHKKVNAWQADWQVGDSRRYKSFSVKQLGFEEAKDAAIAHRQKMERLHTSEGGAKRHGDPADWRSADDGDDPPLPAKQRQTPQLRDGGVGGGVPLHPSACRDTHRPRPRRDDRFECNPSPGDIEAPSWLREGPPGGLREHRTATRVSPVQRGHLIRHFYQQLEALGRAHPDTPLCLRFRSGSALTQLAVEVVLPGTPVQSVPLSAATREAMGAAIDAAWACRQQEMDIDGIDDQQPMTHAQRMALCRLYSQVGHNIGAMLAAAPALSFASIDSFVRHELPAMVGQRDGEDIKEAAKRFVRDLDHHRGHQHPTPAMFEPLKAADDEQLPSGQQTPNVPQPLSRPQPMSRDAADVVPQTQSLSPANGPHTPDVTPDARDPAAALRMVDGATHGRRDAGRGDGDGEREGEMIPFDELTKVQLVELLKAHPSPDMRHLADNIMALDIGTAVSLLDMLDDIDSVAAGEDIGRDLGLPKGIALVIIVQLRRFLRALKRRAAVQLPPGSGDDGVRGEGGLAPSQSWDSARLASAIEREMGVMAADKKERHGGKLQHAIDKIKEYSIAGMSMSLLVEPPQDSDGSDEGRVEAALIDAARKAVFGGIFDLVIKSLIRRTISRQDQ</sequence>
<organism evidence="8 9">
    <name type="scientific">Vitrella brassicaformis (strain CCMP3155)</name>
    <dbReference type="NCBI Taxonomy" id="1169540"/>
    <lineage>
        <taxon>Eukaryota</taxon>
        <taxon>Sar</taxon>
        <taxon>Alveolata</taxon>
        <taxon>Colpodellida</taxon>
        <taxon>Vitrellaceae</taxon>
        <taxon>Vitrella</taxon>
    </lineage>
</organism>
<dbReference type="Proteomes" id="UP000041254">
    <property type="component" value="Unassembled WGS sequence"/>
</dbReference>
<keyword evidence="9" id="KW-1185">Reference proteome</keyword>
<dbReference type="InterPro" id="IPR001471">
    <property type="entry name" value="AP2/ERF_dom"/>
</dbReference>
<keyword evidence="4" id="KW-0804">Transcription</keyword>
<evidence type="ECO:0000256" key="1">
    <source>
        <dbReference type="ARBA" id="ARBA00004123"/>
    </source>
</evidence>
<dbReference type="GO" id="GO:0005634">
    <property type="term" value="C:nucleus"/>
    <property type="evidence" value="ECO:0007669"/>
    <property type="project" value="UniProtKB-SubCell"/>
</dbReference>
<feature type="region of interest" description="Disordered" evidence="6">
    <location>
        <begin position="572"/>
        <end position="653"/>
    </location>
</feature>
<evidence type="ECO:0000256" key="5">
    <source>
        <dbReference type="ARBA" id="ARBA00023242"/>
    </source>
</evidence>
<keyword evidence="5" id="KW-0539">Nucleus</keyword>
<evidence type="ECO:0000313" key="9">
    <source>
        <dbReference type="Proteomes" id="UP000041254"/>
    </source>
</evidence>
<dbReference type="InParanoid" id="A0A0G4ENH3"/>
<proteinExistence type="predicted"/>
<dbReference type="GO" id="GO:0003700">
    <property type="term" value="F:DNA-binding transcription factor activity"/>
    <property type="evidence" value="ECO:0007669"/>
    <property type="project" value="InterPro"/>
</dbReference>
<accession>A0A0G4ENH3</accession>
<dbReference type="PROSITE" id="PS50096">
    <property type="entry name" value="IQ"/>
    <property type="match status" value="1"/>
</dbReference>
<gene>
    <name evidence="8" type="ORF">Vbra_22932</name>
</gene>
<reference evidence="8 9" key="1">
    <citation type="submission" date="2014-11" db="EMBL/GenBank/DDBJ databases">
        <authorList>
            <person name="Zhu J."/>
            <person name="Qi W."/>
            <person name="Song R."/>
        </authorList>
    </citation>
    <scope>NUCLEOTIDE SEQUENCE [LARGE SCALE GENOMIC DNA]</scope>
</reference>
<protein>
    <recommendedName>
        <fullName evidence="7">AP2/ERF domain-containing protein</fullName>
    </recommendedName>
</protein>
<feature type="compositionally biased region" description="Basic and acidic residues" evidence="6">
    <location>
        <begin position="291"/>
        <end position="314"/>
    </location>
</feature>
<evidence type="ECO:0000256" key="3">
    <source>
        <dbReference type="ARBA" id="ARBA00023125"/>
    </source>
</evidence>
<comment type="subcellular location">
    <subcellularLocation>
        <location evidence="1">Nucleus</location>
    </subcellularLocation>
</comment>
<dbReference type="PhylomeDB" id="A0A0G4ENH3"/>
<feature type="region of interest" description="Disordered" evidence="6">
    <location>
        <begin position="291"/>
        <end position="392"/>
    </location>
</feature>
<keyword evidence="2" id="KW-0805">Transcription regulation</keyword>
<feature type="region of interest" description="Disordered" evidence="6">
    <location>
        <begin position="1"/>
        <end position="93"/>
    </location>
</feature>
<feature type="region of interest" description="Disordered" evidence="6">
    <location>
        <begin position="132"/>
        <end position="168"/>
    </location>
</feature>
<dbReference type="EMBL" id="CDMY01000269">
    <property type="protein sequence ID" value="CEL98396.1"/>
    <property type="molecule type" value="Genomic_DNA"/>
</dbReference>
<name>A0A0G4ENH3_VITBC</name>
<feature type="compositionally biased region" description="Basic and acidic residues" evidence="6">
    <location>
        <begin position="636"/>
        <end position="653"/>
    </location>
</feature>
<dbReference type="GO" id="GO:0003677">
    <property type="term" value="F:DNA binding"/>
    <property type="evidence" value="ECO:0007669"/>
    <property type="project" value="UniProtKB-KW"/>
</dbReference>
<dbReference type="VEuPathDB" id="CryptoDB:Vbra_22932"/>
<keyword evidence="3" id="KW-0238">DNA-binding</keyword>
<evidence type="ECO:0000313" key="8">
    <source>
        <dbReference type="EMBL" id="CEL98396.1"/>
    </source>
</evidence>
<evidence type="ECO:0000259" key="7">
    <source>
        <dbReference type="Pfam" id="PF00847"/>
    </source>
</evidence>
<dbReference type="Gene3D" id="1.20.5.2050">
    <property type="match status" value="2"/>
</dbReference>
<dbReference type="OrthoDB" id="378672at2759"/>
<feature type="domain" description="AP2/ERF" evidence="7">
    <location>
        <begin position="241"/>
        <end position="293"/>
    </location>
</feature>
<evidence type="ECO:0000256" key="4">
    <source>
        <dbReference type="ARBA" id="ARBA00023163"/>
    </source>
</evidence>
<dbReference type="AlphaFoldDB" id="A0A0G4ENH3"/>
<dbReference type="Pfam" id="PF00847">
    <property type="entry name" value="AP2"/>
    <property type="match status" value="2"/>
</dbReference>
<feature type="compositionally biased region" description="Basic and acidic residues" evidence="6">
    <location>
        <begin position="53"/>
        <end position="62"/>
    </location>
</feature>
<feature type="compositionally biased region" description="Basic and acidic residues" evidence="6">
    <location>
        <begin position="346"/>
        <end position="362"/>
    </location>
</feature>
<evidence type="ECO:0000256" key="6">
    <source>
        <dbReference type="SAM" id="MobiDB-lite"/>
    </source>
</evidence>